<organism evidence="1">
    <name type="scientific">Tetraselmis virus 1</name>
    <dbReference type="NCBI Taxonomy" id="2060617"/>
    <lineage>
        <taxon>Viruses</taxon>
        <taxon>Varidnaviria</taxon>
        <taxon>Bamfordvirae</taxon>
        <taxon>Nucleocytoviricota</taxon>
        <taxon>Megaviricetes</taxon>
        <taxon>Imitervirales</taxon>
        <taxon>Allomimiviridae</taxon>
        <taxon>Oceanusvirus</taxon>
        <taxon>Oceanusvirus kaneohense</taxon>
    </lineage>
</organism>
<name>A0A2P0VN75_9VIRU</name>
<keyword evidence="2" id="KW-1185">Reference proteome</keyword>
<accession>A0A2P0VN75</accession>
<dbReference type="EMBL" id="KY322437">
    <property type="protein sequence ID" value="AUF82348.1"/>
    <property type="molecule type" value="Genomic_DNA"/>
</dbReference>
<reference evidence="1" key="1">
    <citation type="journal article" date="2018" name="Virology">
        <title>A giant virus infecting green algae encodes key fermentation genes.</title>
        <authorList>
            <person name="Schvarcz C.R."/>
            <person name="Steward G.F."/>
        </authorList>
    </citation>
    <scope>NUCLEOTIDE SEQUENCE [LARGE SCALE GENOMIC DNA]</scope>
</reference>
<evidence type="ECO:0000313" key="2">
    <source>
        <dbReference type="Proteomes" id="UP000244773"/>
    </source>
</evidence>
<sequence length="150" mass="17167">MPTISGKVWPIPENKTVHWIGAKPLELMTSFSGSGMPYANEEQAWHETPLKGSVTVDETGYFEITFDKIPNMYHKDSSEHPLPPQIVLYWEHGGEMYEKAVPLNADPRPYRTLRPACSQVKGSTQFEDIQTQERYLRADAWKPDDSKFVP</sequence>
<proteinExistence type="predicted"/>
<gene>
    <name evidence="1" type="ORF">TetV_256</name>
</gene>
<protein>
    <submittedName>
        <fullName evidence="1">Uncharacterized protein</fullName>
    </submittedName>
</protein>
<evidence type="ECO:0000313" key="1">
    <source>
        <dbReference type="EMBL" id="AUF82348.1"/>
    </source>
</evidence>
<dbReference type="Proteomes" id="UP000244773">
    <property type="component" value="Segment"/>
</dbReference>